<reference evidence="1 2" key="1">
    <citation type="submission" date="2020-06" db="EMBL/GenBank/DDBJ databases">
        <title>Schlegella sp. ID0723 isolated from air conditioner.</title>
        <authorList>
            <person name="Kim D.Y."/>
            <person name="Kim D.-U."/>
        </authorList>
    </citation>
    <scope>NUCLEOTIDE SEQUENCE [LARGE SCALE GENOMIC DNA]</scope>
    <source>
        <strain evidence="1 2">ID0723</strain>
    </source>
</reference>
<dbReference type="Proteomes" id="UP000529637">
    <property type="component" value="Unassembled WGS sequence"/>
</dbReference>
<sequence>MTRPFPAPLGLLPGGSRTTLERAASARHAGRVAASHVLNPEACAWLR</sequence>
<protein>
    <submittedName>
        <fullName evidence="1">Uncharacterized protein</fullName>
    </submittedName>
</protein>
<evidence type="ECO:0000313" key="2">
    <source>
        <dbReference type="Proteomes" id="UP000529637"/>
    </source>
</evidence>
<keyword evidence="2" id="KW-1185">Reference proteome</keyword>
<proteinExistence type="predicted"/>
<name>A0A7Y6NNM1_9BURK</name>
<accession>A0A7Y6NNM1</accession>
<gene>
    <name evidence="1" type="ORF">HQN59_12195</name>
</gene>
<dbReference type="EMBL" id="JABWMJ010000005">
    <property type="protein sequence ID" value="NUZ06523.1"/>
    <property type="molecule type" value="Genomic_DNA"/>
</dbReference>
<dbReference type="AlphaFoldDB" id="A0A7Y6NNM1"/>
<dbReference type="RefSeq" id="WP_176069371.1">
    <property type="nucleotide sequence ID" value="NZ_JABWMJ010000005.1"/>
</dbReference>
<evidence type="ECO:0000313" key="1">
    <source>
        <dbReference type="EMBL" id="NUZ06523.1"/>
    </source>
</evidence>
<comment type="caution">
    <text evidence="1">The sequence shown here is derived from an EMBL/GenBank/DDBJ whole genome shotgun (WGS) entry which is preliminary data.</text>
</comment>
<organism evidence="1 2">
    <name type="scientific">Piscinibacter koreensis</name>
    <dbReference type="NCBI Taxonomy" id="2742824"/>
    <lineage>
        <taxon>Bacteria</taxon>
        <taxon>Pseudomonadati</taxon>
        <taxon>Pseudomonadota</taxon>
        <taxon>Betaproteobacteria</taxon>
        <taxon>Burkholderiales</taxon>
        <taxon>Sphaerotilaceae</taxon>
        <taxon>Piscinibacter</taxon>
    </lineage>
</organism>